<keyword evidence="1" id="KW-0436">Ligase</keyword>
<dbReference type="InterPro" id="IPR041609">
    <property type="entry name" value="PurL_linker"/>
</dbReference>
<keyword evidence="2" id="KW-0547">Nucleotide-binding</keyword>
<dbReference type="EMBL" id="LAZR01028024">
    <property type="protein sequence ID" value="KKL63864.1"/>
    <property type="molecule type" value="Genomic_DNA"/>
</dbReference>
<accession>A0A0F9DQA1</accession>
<gene>
    <name evidence="6" type="ORF">LCGC14_2170820</name>
</gene>
<evidence type="ECO:0000256" key="3">
    <source>
        <dbReference type="ARBA" id="ARBA00022840"/>
    </source>
</evidence>
<organism evidence="6">
    <name type="scientific">marine sediment metagenome</name>
    <dbReference type="NCBI Taxonomy" id="412755"/>
    <lineage>
        <taxon>unclassified sequences</taxon>
        <taxon>metagenomes</taxon>
        <taxon>ecological metagenomes</taxon>
    </lineage>
</organism>
<dbReference type="InterPro" id="IPR016188">
    <property type="entry name" value="PurM-like_N"/>
</dbReference>
<proteinExistence type="predicted"/>
<dbReference type="Pfam" id="PF18072">
    <property type="entry name" value="FGAR-AT_linker"/>
    <property type="match status" value="1"/>
</dbReference>
<dbReference type="PANTHER" id="PTHR43555">
    <property type="entry name" value="PHOSPHORIBOSYLFORMYLGLYCINAMIDINE SYNTHASE SUBUNIT PURL"/>
    <property type="match status" value="1"/>
</dbReference>
<dbReference type="InterPro" id="IPR010074">
    <property type="entry name" value="PRibForGlyAmidine_synth_PurL"/>
</dbReference>
<dbReference type="SUPFAM" id="SSF55326">
    <property type="entry name" value="PurM N-terminal domain-like"/>
    <property type="match status" value="1"/>
</dbReference>
<evidence type="ECO:0000256" key="1">
    <source>
        <dbReference type="ARBA" id="ARBA00022598"/>
    </source>
</evidence>
<evidence type="ECO:0000256" key="2">
    <source>
        <dbReference type="ARBA" id="ARBA00022741"/>
    </source>
</evidence>
<dbReference type="InterPro" id="IPR036921">
    <property type="entry name" value="PurM-like_N_sf"/>
</dbReference>
<dbReference type="GO" id="GO:0006189">
    <property type="term" value="P:'de novo' IMP biosynthetic process"/>
    <property type="evidence" value="ECO:0007669"/>
    <property type="project" value="InterPro"/>
</dbReference>
<dbReference type="GO" id="GO:0004642">
    <property type="term" value="F:phosphoribosylformylglycinamidine synthase activity"/>
    <property type="evidence" value="ECO:0007669"/>
    <property type="project" value="InterPro"/>
</dbReference>
<feature type="non-terminal residue" evidence="6">
    <location>
        <position position="120"/>
    </location>
</feature>
<dbReference type="Pfam" id="PF00586">
    <property type="entry name" value="AIRS"/>
    <property type="match status" value="1"/>
</dbReference>
<dbReference type="AlphaFoldDB" id="A0A0F9DQA1"/>
<sequence>MQDPAITPDLIASHGFTPEEYTEVVNILGREPNYTEMGIFSAMWNEHCSYKSSKKWLRTLPTDGPQVICGPGENAGVVDIGDGQALVFKMESHNHPSYIEPYQGAATGVGGILRDVFTMG</sequence>
<feature type="domain" description="PurM-like N-terminal" evidence="4">
    <location>
        <begin position="72"/>
        <end position="120"/>
    </location>
</feature>
<comment type="caution">
    <text evidence="6">The sequence shown here is derived from an EMBL/GenBank/DDBJ whole genome shotgun (WGS) entry which is preliminary data.</text>
</comment>
<evidence type="ECO:0008006" key="7">
    <source>
        <dbReference type="Google" id="ProtNLM"/>
    </source>
</evidence>
<dbReference type="Gene3D" id="3.30.1330.10">
    <property type="entry name" value="PurM-like, N-terminal domain"/>
    <property type="match status" value="1"/>
</dbReference>
<protein>
    <recommendedName>
        <fullName evidence="7">Phosphoribosylformylglycinamidine synthase II</fullName>
    </recommendedName>
</protein>
<name>A0A0F9DQA1_9ZZZZ</name>
<evidence type="ECO:0000313" key="6">
    <source>
        <dbReference type="EMBL" id="KKL63864.1"/>
    </source>
</evidence>
<evidence type="ECO:0000259" key="5">
    <source>
        <dbReference type="Pfam" id="PF18072"/>
    </source>
</evidence>
<feature type="domain" description="Phosphoribosylformylglycinamidine synthase linker" evidence="5">
    <location>
        <begin position="14"/>
        <end position="51"/>
    </location>
</feature>
<keyword evidence="3" id="KW-0067">ATP-binding</keyword>
<evidence type="ECO:0000259" key="4">
    <source>
        <dbReference type="Pfam" id="PF00586"/>
    </source>
</evidence>
<dbReference type="PANTHER" id="PTHR43555:SF1">
    <property type="entry name" value="PHOSPHORIBOSYLFORMYLGLYCINAMIDINE SYNTHASE SUBUNIT PURL"/>
    <property type="match status" value="1"/>
</dbReference>
<dbReference type="GO" id="GO:0005524">
    <property type="term" value="F:ATP binding"/>
    <property type="evidence" value="ECO:0007669"/>
    <property type="project" value="UniProtKB-KW"/>
</dbReference>
<reference evidence="6" key="1">
    <citation type="journal article" date="2015" name="Nature">
        <title>Complex archaea that bridge the gap between prokaryotes and eukaryotes.</title>
        <authorList>
            <person name="Spang A."/>
            <person name="Saw J.H."/>
            <person name="Jorgensen S.L."/>
            <person name="Zaremba-Niedzwiedzka K."/>
            <person name="Martijn J."/>
            <person name="Lind A.E."/>
            <person name="van Eijk R."/>
            <person name="Schleper C."/>
            <person name="Guy L."/>
            <person name="Ettema T.J."/>
        </authorList>
    </citation>
    <scope>NUCLEOTIDE SEQUENCE</scope>
</reference>